<dbReference type="GO" id="GO:0044209">
    <property type="term" value="P:AMP salvage"/>
    <property type="evidence" value="ECO:0007669"/>
    <property type="project" value="TreeGrafter"/>
</dbReference>
<keyword evidence="8 11" id="KW-0808">Transferase</keyword>
<dbReference type="PANTHER" id="PTHR32315">
    <property type="entry name" value="ADENINE PHOSPHORIBOSYLTRANSFERASE"/>
    <property type="match status" value="1"/>
</dbReference>
<evidence type="ECO:0000259" key="10">
    <source>
        <dbReference type="Pfam" id="PF00156"/>
    </source>
</evidence>
<keyword evidence="6" id="KW-0963">Cytoplasm</keyword>
<evidence type="ECO:0000256" key="1">
    <source>
        <dbReference type="ARBA" id="ARBA00000868"/>
    </source>
</evidence>
<evidence type="ECO:0000256" key="5">
    <source>
        <dbReference type="ARBA" id="ARBA00011893"/>
    </source>
</evidence>
<organism evidence="11 12">
    <name type="scientific">Moraxella nonliquefaciens</name>
    <dbReference type="NCBI Taxonomy" id="478"/>
    <lineage>
        <taxon>Bacteria</taxon>
        <taxon>Pseudomonadati</taxon>
        <taxon>Pseudomonadota</taxon>
        <taxon>Gammaproteobacteria</taxon>
        <taxon>Moraxellales</taxon>
        <taxon>Moraxellaceae</taxon>
        <taxon>Moraxella</taxon>
    </lineage>
</organism>
<dbReference type="NCBIfam" id="NF002636">
    <property type="entry name" value="PRK02304.1-5"/>
    <property type="match status" value="1"/>
</dbReference>
<comment type="subcellular location">
    <subcellularLocation>
        <location evidence="2">Cytoplasm</location>
    </subcellularLocation>
</comment>
<evidence type="ECO:0000256" key="2">
    <source>
        <dbReference type="ARBA" id="ARBA00004496"/>
    </source>
</evidence>
<dbReference type="SUPFAM" id="SSF53271">
    <property type="entry name" value="PRTase-like"/>
    <property type="match status" value="1"/>
</dbReference>
<dbReference type="InterPro" id="IPR000836">
    <property type="entry name" value="PRTase_dom"/>
</dbReference>
<dbReference type="Proteomes" id="UP000092671">
    <property type="component" value="Unassembled WGS sequence"/>
</dbReference>
<comment type="similarity">
    <text evidence="4">Belongs to the purine/pyrimidine phosphoribosyltransferase family.</text>
</comment>
<dbReference type="PANTHER" id="PTHR32315:SF3">
    <property type="entry name" value="ADENINE PHOSPHORIBOSYLTRANSFERASE"/>
    <property type="match status" value="1"/>
</dbReference>
<comment type="caution">
    <text evidence="11">The sequence shown here is derived from an EMBL/GenBank/DDBJ whole genome shotgun (WGS) entry which is preliminary data.</text>
</comment>
<reference evidence="11 12" key="1">
    <citation type="submission" date="2016-06" db="EMBL/GenBank/DDBJ databases">
        <title>Draft genome of Moraxella nonliquefaciens CCUG 60284.</title>
        <authorList>
            <person name="Salva-Serra F."/>
            <person name="Engstrom-Jakobsson H."/>
            <person name="Thorell K."/>
            <person name="Gonzales-Siles L."/>
            <person name="Karlsson R."/>
            <person name="Boulund F."/>
            <person name="Engstrand L."/>
            <person name="Kristiansson E."/>
            <person name="Moore E."/>
        </authorList>
    </citation>
    <scope>NUCLEOTIDE SEQUENCE [LARGE SCALE GENOMIC DNA]</scope>
    <source>
        <strain evidence="11 12">CCUG 60284</strain>
    </source>
</reference>
<dbReference type="GO" id="GO:0006166">
    <property type="term" value="P:purine ribonucleoside salvage"/>
    <property type="evidence" value="ECO:0007669"/>
    <property type="project" value="UniProtKB-KW"/>
</dbReference>
<evidence type="ECO:0000256" key="4">
    <source>
        <dbReference type="ARBA" id="ARBA00008391"/>
    </source>
</evidence>
<proteinExistence type="inferred from homology"/>
<dbReference type="GO" id="GO:0005737">
    <property type="term" value="C:cytoplasm"/>
    <property type="evidence" value="ECO:0007669"/>
    <property type="project" value="UniProtKB-SubCell"/>
</dbReference>
<evidence type="ECO:0000313" key="11">
    <source>
        <dbReference type="EMBL" id="OBX52146.1"/>
    </source>
</evidence>
<dbReference type="EMBL" id="LZDN01000001">
    <property type="protein sequence ID" value="OBX52146.1"/>
    <property type="molecule type" value="Genomic_DNA"/>
</dbReference>
<keyword evidence="7 11" id="KW-0328">Glycosyltransferase</keyword>
<dbReference type="GO" id="GO:0002055">
    <property type="term" value="F:adenine binding"/>
    <property type="evidence" value="ECO:0007669"/>
    <property type="project" value="TreeGrafter"/>
</dbReference>
<dbReference type="Pfam" id="PF00156">
    <property type="entry name" value="Pribosyltran"/>
    <property type="match status" value="1"/>
</dbReference>
<evidence type="ECO:0000256" key="8">
    <source>
        <dbReference type="ARBA" id="ARBA00022679"/>
    </source>
</evidence>
<comment type="pathway">
    <text evidence="3">Purine metabolism; AMP biosynthesis via salvage pathway; AMP from adenine: step 1/1.</text>
</comment>
<evidence type="ECO:0000256" key="9">
    <source>
        <dbReference type="ARBA" id="ARBA00022726"/>
    </source>
</evidence>
<dbReference type="EC" id="2.4.2.7" evidence="5"/>
<dbReference type="OrthoDB" id="9803963at2"/>
<evidence type="ECO:0000256" key="3">
    <source>
        <dbReference type="ARBA" id="ARBA00004659"/>
    </source>
</evidence>
<evidence type="ECO:0000313" key="12">
    <source>
        <dbReference type="Proteomes" id="UP000092671"/>
    </source>
</evidence>
<evidence type="ECO:0000256" key="6">
    <source>
        <dbReference type="ARBA" id="ARBA00022490"/>
    </source>
</evidence>
<dbReference type="GO" id="GO:0016208">
    <property type="term" value="F:AMP binding"/>
    <property type="evidence" value="ECO:0007669"/>
    <property type="project" value="TreeGrafter"/>
</dbReference>
<sequence>MTRMHPFWQIINTIPNFPKADIDFYDITPLLWHIDELINELLNALPDGMIDEVECFATTEARGFVIGSLLSGRTSKPLLLIRKAGKLPPPIYRQSYDLEYGTDMLEIRADTPKSKILLVDDVLATGGTLKASKLLCKKAGHDVLGALVLLDLPNLHDDIGMQVYSVMTDTL</sequence>
<protein>
    <recommendedName>
        <fullName evidence="5">adenine phosphoribosyltransferase</fullName>
        <ecNumber evidence="5">2.4.2.7</ecNumber>
    </recommendedName>
</protein>
<dbReference type="GO" id="GO:0003999">
    <property type="term" value="F:adenine phosphoribosyltransferase activity"/>
    <property type="evidence" value="ECO:0007669"/>
    <property type="project" value="UniProtKB-EC"/>
</dbReference>
<dbReference type="Gene3D" id="3.40.50.2020">
    <property type="match status" value="1"/>
</dbReference>
<dbReference type="GO" id="GO:0006168">
    <property type="term" value="P:adenine salvage"/>
    <property type="evidence" value="ECO:0007669"/>
    <property type="project" value="TreeGrafter"/>
</dbReference>
<dbReference type="InterPro" id="IPR050054">
    <property type="entry name" value="UPRTase/APRTase"/>
</dbReference>
<gene>
    <name evidence="11" type="ORF">A9Z60_00165</name>
</gene>
<dbReference type="InterPro" id="IPR029057">
    <property type="entry name" value="PRTase-like"/>
</dbReference>
<comment type="catalytic activity">
    <reaction evidence="1">
        <text>AMP + diphosphate = 5-phospho-alpha-D-ribose 1-diphosphate + adenine</text>
        <dbReference type="Rhea" id="RHEA:16609"/>
        <dbReference type="ChEBI" id="CHEBI:16708"/>
        <dbReference type="ChEBI" id="CHEBI:33019"/>
        <dbReference type="ChEBI" id="CHEBI:58017"/>
        <dbReference type="ChEBI" id="CHEBI:456215"/>
        <dbReference type="EC" id="2.4.2.7"/>
    </reaction>
</comment>
<name>A0A1B8PLQ2_MORNO</name>
<feature type="domain" description="Phosphoribosyltransferase" evidence="10">
    <location>
        <begin position="62"/>
        <end position="166"/>
    </location>
</feature>
<dbReference type="RefSeq" id="WP_066890531.1">
    <property type="nucleotide sequence ID" value="NZ_JAKREH010000009.1"/>
</dbReference>
<evidence type="ECO:0000256" key="7">
    <source>
        <dbReference type="ARBA" id="ARBA00022676"/>
    </source>
</evidence>
<dbReference type="AlphaFoldDB" id="A0A1B8PLQ2"/>
<keyword evidence="9" id="KW-0660">Purine salvage</keyword>
<accession>A0A1B8PLQ2</accession>
<dbReference type="CDD" id="cd06223">
    <property type="entry name" value="PRTases_typeI"/>
    <property type="match status" value="1"/>
</dbReference>